<protein>
    <submittedName>
        <fullName evidence="1">Uncharacterized protein</fullName>
    </submittedName>
</protein>
<organism evidence="1 2">
    <name type="scientific">Geobacillus thermopakistaniensis (strain MAS1)</name>
    <dbReference type="NCBI Taxonomy" id="1408282"/>
    <lineage>
        <taxon>Bacteria</taxon>
        <taxon>Bacillati</taxon>
        <taxon>Bacillota</taxon>
        <taxon>Bacilli</taxon>
        <taxon>Bacillales</taxon>
        <taxon>Anoxybacillaceae</taxon>
        <taxon>Geobacillus</taxon>
    </lineage>
</organism>
<gene>
    <name evidence="1" type="ORF">T260_15145</name>
</gene>
<accession>A0A7U9J963</accession>
<evidence type="ECO:0000313" key="1">
    <source>
        <dbReference type="EMBL" id="ESU71178.1"/>
    </source>
</evidence>
<dbReference type="EMBL" id="AYSF01000078">
    <property type="protein sequence ID" value="ESU71178.1"/>
    <property type="molecule type" value="Genomic_DNA"/>
</dbReference>
<proteinExistence type="predicted"/>
<keyword evidence="2" id="KW-1185">Reference proteome</keyword>
<reference evidence="1 2" key="1">
    <citation type="journal article" date="2014" name="Genome Announc.">
        <title>Draft Genome Sequence of Geobacillus thermopakistaniensis Strain MAS1.</title>
        <authorList>
            <person name="Siddiqui M.A."/>
            <person name="Rashid N."/>
            <person name="Ayyampalayam S."/>
            <person name="Whitman W.B."/>
        </authorList>
    </citation>
    <scope>NUCLEOTIDE SEQUENCE [LARGE SCALE GENOMIC DNA]</scope>
    <source>
        <strain evidence="1 2">MAS1</strain>
    </source>
</reference>
<dbReference type="RefSeq" id="WP_023634405.1">
    <property type="nucleotide sequence ID" value="NZ_AYSF01000078.1"/>
</dbReference>
<dbReference type="AlphaFoldDB" id="A0A7U9J963"/>
<name>A0A7U9J963_GEOTM</name>
<comment type="caution">
    <text evidence="1">The sequence shown here is derived from an EMBL/GenBank/DDBJ whole genome shotgun (WGS) entry which is preliminary data.</text>
</comment>
<evidence type="ECO:0000313" key="2">
    <source>
        <dbReference type="Proteomes" id="UP000018339"/>
    </source>
</evidence>
<sequence>MPSNTRSILTDVNGKPIPQVFNPATDQFETHQGTNGSAHVRVTDSVAYDLADDMLKVKSLQKKWKDAFTGPSLDPNKWEVVQQGPGMTISQSGGVLTINTGTTPNSETIIQSKEVFTDPVRALFGLMLSQRIANQEFYVEFVSVDPSTLQADGQHAAAWRMKYEDYTSAANYAVYEVQSGGLSRLASGASYIANNLTSWQILEIEIFSDEVWFHSRAMDSASGRSASFVRHQQIPDPNALYKVRIRAKNLGTAPASATNFKFQFVTVVDYAELTAEITAGRGNVASGQALGVQVLNTPTVIGRMDANSVVYTDTTTNLAASATYTGASRDAGSSYQAYNRFRVTVMHTAGLTPGHLVIEQSTDNSTWRETHRVPIPSDGLYRTFDFPWNHRYIRVKFVNGATAQTAFFLGTMLVRSDGGTDFDKTISFVHSTTPLGASATFTGVTLNLGGNHSFNRHRALVYADQAGTLYLEQSRDGSTWRTTAQASVSAGQTVELEDLIVAQYVRVRYVNGATAQGAFELQSALVRQ</sequence>
<dbReference type="Proteomes" id="UP000018339">
    <property type="component" value="Unassembled WGS sequence"/>
</dbReference>